<keyword evidence="7" id="KW-1185">Reference proteome</keyword>
<evidence type="ECO:0000256" key="4">
    <source>
        <dbReference type="PROSITE-ProRule" id="PRU00042"/>
    </source>
</evidence>
<dbReference type="SUPFAM" id="SSF57667">
    <property type="entry name" value="beta-beta-alpha zinc fingers"/>
    <property type="match status" value="2"/>
</dbReference>
<dbReference type="PANTHER" id="PTHR23235">
    <property type="entry name" value="KRUEPPEL-LIKE TRANSCRIPTION FACTOR"/>
    <property type="match status" value="1"/>
</dbReference>
<protein>
    <recommendedName>
        <fullName evidence="5">C2H2-type domain-containing protein</fullName>
    </recommendedName>
</protein>
<accession>A0A9N9SS71</accession>
<evidence type="ECO:0000259" key="5">
    <source>
        <dbReference type="PROSITE" id="PS50157"/>
    </source>
</evidence>
<proteinExistence type="predicted"/>
<evidence type="ECO:0000313" key="6">
    <source>
        <dbReference type="EMBL" id="CAG9826887.1"/>
    </source>
</evidence>
<keyword evidence="1" id="KW-0479">Metal-binding</keyword>
<keyword evidence="2 4" id="KW-0863">Zinc-finger</keyword>
<feature type="domain" description="C2H2-type" evidence="5">
    <location>
        <begin position="154"/>
        <end position="181"/>
    </location>
</feature>
<feature type="domain" description="C2H2-type" evidence="5">
    <location>
        <begin position="182"/>
        <end position="209"/>
    </location>
</feature>
<evidence type="ECO:0000256" key="3">
    <source>
        <dbReference type="ARBA" id="ARBA00022833"/>
    </source>
</evidence>
<evidence type="ECO:0000256" key="1">
    <source>
        <dbReference type="ARBA" id="ARBA00022723"/>
    </source>
</evidence>
<gene>
    <name evidence="6" type="ORF">DIABBA_LOCUS964</name>
</gene>
<keyword evidence="3" id="KW-0862">Zinc</keyword>
<reference evidence="6" key="1">
    <citation type="submission" date="2022-01" db="EMBL/GenBank/DDBJ databases">
        <authorList>
            <person name="King R."/>
        </authorList>
    </citation>
    <scope>NUCLEOTIDE SEQUENCE</scope>
</reference>
<feature type="domain" description="C2H2-type" evidence="5">
    <location>
        <begin position="126"/>
        <end position="153"/>
    </location>
</feature>
<dbReference type="FunFam" id="3.30.160.60:FF:002343">
    <property type="entry name" value="Zinc finger protein 33A"/>
    <property type="match status" value="1"/>
</dbReference>
<dbReference type="PROSITE" id="PS00028">
    <property type="entry name" value="ZINC_FINGER_C2H2_1"/>
    <property type="match status" value="3"/>
</dbReference>
<dbReference type="OrthoDB" id="10043029at2759"/>
<dbReference type="GO" id="GO:0008270">
    <property type="term" value="F:zinc ion binding"/>
    <property type="evidence" value="ECO:0007669"/>
    <property type="project" value="UniProtKB-KW"/>
</dbReference>
<dbReference type="GO" id="GO:0005634">
    <property type="term" value="C:nucleus"/>
    <property type="evidence" value="ECO:0007669"/>
    <property type="project" value="UniProtKB-ARBA"/>
</dbReference>
<dbReference type="Proteomes" id="UP001153709">
    <property type="component" value="Chromosome 1"/>
</dbReference>
<dbReference type="GO" id="GO:0006355">
    <property type="term" value="P:regulation of DNA-templated transcription"/>
    <property type="evidence" value="ECO:0007669"/>
    <property type="project" value="UniProtKB-ARBA"/>
</dbReference>
<sequence>MEFKVEIKEHFVECNQKNIESKPSTSTDLNNFKKELEDNSEMELKAKIKEEFAESCQGYNLETQLFTSPDEDLNKADEDNSGFSQNRMETIKTKLACTTEERISANTEETICLDEHMKVRTGEKSHECETCFKQFTRVHDLKRHLRVHTGEKPHKCEICFKQFNRKCHLKKHLMFHTGEKPYKCEICFRQFTTPYDLKIHLRMHTGEKPHKCEICL</sequence>
<dbReference type="InterPro" id="IPR036236">
    <property type="entry name" value="Znf_C2H2_sf"/>
</dbReference>
<organism evidence="6 7">
    <name type="scientific">Diabrotica balteata</name>
    <name type="common">Banded cucumber beetle</name>
    <dbReference type="NCBI Taxonomy" id="107213"/>
    <lineage>
        <taxon>Eukaryota</taxon>
        <taxon>Metazoa</taxon>
        <taxon>Ecdysozoa</taxon>
        <taxon>Arthropoda</taxon>
        <taxon>Hexapoda</taxon>
        <taxon>Insecta</taxon>
        <taxon>Pterygota</taxon>
        <taxon>Neoptera</taxon>
        <taxon>Endopterygota</taxon>
        <taxon>Coleoptera</taxon>
        <taxon>Polyphaga</taxon>
        <taxon>Cucujiformia</taxon>
        <taxon>Chrysomeloidea</taxon>
        <taxon>Chrysomelidae</taxon>
        <taxon>Galerucinae</taxon>
        <taxon>Diabroticina</taxon>
        <taxon>Diabroticites</taxon>
        <taxon>Diabrotica</taxon>
    </lineage>
</organism>
<dbReference type="AlphaFoldDB" id="A0A9N9SS71"/>
<dbReference type="PROSITE" id="PS50157">
    <property type="entry name" value="ZINC_FINGER_C2H2_2"/>
    <property type="match status" value="3"/>
</dbReference>
<evidence type="ECO:0000256" key="2">
    <source>
        <dbReference type="ARBA" id="ARBA00022771"/>
    </source>
</evidence>
<dbReference type="EMBL" id="OU898276">
    <property type="protein sequence ID" value="CAG9826887.1"/>
    <property type="molecule type" value="Genomic_DNA"/>
</dbReference>
<dbReference type="FunFam" id="3.30.160.60:FF:001443">
    <property type="entry name" value="Zinc finger protein 668"/>
    <property type="match status" value="1"/>
</dbReference>
<dbReference type="FunFam" id="3.30.160.60:FF:000446">
    <property type="entry name" value="Zinc finger protein"/>
    <property type="match status" value="1"/>
</dbReference>
<dbReference type="Pfam" id="PF00096">
    <property type="entry name" value="zf-C2H2"/>
    <property type="match status" value="2"/>
</dbReference>
<name>A0A9N9SS71_DIABA</name>
<dbReference type="Gene3D" id="3.30.160.60">
    <property type="entry name" value="Classic Zinc Finger"/>
    <property type="match status" value="3"/>
</dbReference>
<evidence type="ECO:0000313" key="7">
    <source>
        <dbReference type="Proteomes" id="UP001153709"/>
    </source>
</evidence>
<dbReference type="SMART" id="SM00355">
    <property type="entry name" value="ZnF_C2H2"/>
    <property type="match status" value="3"/>
</dbReference>
<dbReference type="InterPro" id="IPR013087">
    <property type="entry name" value="Znf_C2H2_type"/>
</dbReference>